<dbReference type="STRING" id="1076256.A0A2H3B0D1"/>
<gene>
    <name evidence="3" type="ORF">ARMSODRAFT_1023254</name>
</gene>
<dbReference type="Pfam" id="PF01693">
    <property type="entry name" value="Cauli_VI"/>
    <property type="match status" value="1"/>
</dbReference>
<sequence>MCPVPLARSSTPVSSSTMSDLSTESSLSMDSVSEALTLIVISSDDDDEQPPPGRYSRRKKGRSATAVTRGSQTSATRAADANTALPPSPFQHPTLSPQRPRQPRATMRLTGQPDGFYVVMNGRIMGVFDSWNLTEGSFSGFAHQSYRKFPSLSEAVAVWEDTWMNQEIGYPADRRSNQRRFGAEWGDFPGVYTDFERALHSAGVQRCEVVVTRDIDIADRLFDDFMQCGEVVVV</sequence>
<evidence type="ECO:0000259" key="2">
    <source>
        <dbReference type="Pfam" id="PF01693"/>
    </source>
</evidence>
<dbReference type="Gene3D" id="3.40.970.10">
    <property type="entry name" value="Ribonuclease H1, N-terminal domain"/>
    <property type="match status" value="1"/>
</dbReference>
<evidence type="ECO:0000313" key="3">
    <source>
        <dbReference type="EMBL" id="PBK64389.1"/>
    </source>
</evidence>
<proteinExistence type="predicted"/>
<dbReference type="AlphaFoldDB" id="A0A2H3B0D1"/>
<dbReference type="InterPro" id="IPR011320">
    <property type="entry name" value="RNase_H1_N"/>
</dbReference>
<name>A0A2H3B0D1_9AGAR</name>
<dbReference type="EMBL" id="KZ293452">
    <property type="protein sequence ID" value="PBK64389.1"/>
    <property type="molecule type" value="Genomic_DNA"/>
</dbReference>
<feature type="region of interest" description="Disordered" evidence="1">
    <location>
        <begin position="1"/>
        <end position="107"/>
    </location>
</feature>
<dbReference type="InterPro" id="IPR009027">
    <property type="entry name" value="Ribosomal_bL9/RNase_H1_N"/>
</dbReference>
<organism evidence="3 4">
    <name type="scientific">Armillaria solidipes</name>
    <dbReference type="NCBI Taxonomy" id="1076256"/>
    <lineage>
        <taxon>Eukaryota</taxon>
        <taxon>Fungi</taxon>
        <taxon>Dikarya</taxon>
        <taxon>Basidiomycota</taxon>
        <taxon>Agaricomycotina</taxon>
        <taxon>Agaricomycetes</taxon>
        <taxon>Agaricomycetidae</taxon>
        <taxon>Agaricales</taxon>
        <taxon>Marasmiineae</taxon>
        <taxon>Physalacriaceae</taxon>
        <taxon>Armillaria</taxon>
    </lineage>
</organism>
<feature type="compositionally biased region" description="Low complexity" evidence="1">
    <location>
        <begin position="9"/>
        <end position="34"/>
    </location>
</feature>
<feature type="domain" description="Ribonuclease H1 N-terminal" evidence="2">
    <location>
        <begin position="116"/>
        <end position="156"/>
    </location>
</feature>
<dbReference type="SUPFAM" id="SSF55658">
    <property type="entry name" value="L9 N-domain-like"/>
    <property type="match status" value="1"/>
</dbReference>
<dbReference type="InterPro" id="IPR037056">
    <property type="entry name" value="RNase_H1_N_sf"/>
</dbReference>
<protein>
    <recommendedName>
        <fullName evidence="2">Ribonuclease H1 N-terminal domain-containing protein</fullName>
    </recommendedName>
</protein>
<accession>A0A2H3B0D1</accession>
<evidence type="ECO:0000256" key="1">
    <source>
        <dbReference type="SAM" id="MobiDB-lite"/>
    </source>
</evidence>
<keyword evidence="4" id="KW-1185">Reference proteome</keyword>
<reference evidence="4" key="1">
    <citation type="journal article" date="2017" name="Nat. Ecol. Evol.">
        <title>Genome expansion and lineage-specific genetic innovations in the forest pathogenic fungi Armillaria.</title>
        <authorList>
            <person name="Sipos G."/>
            <person name="Prasanna A.N."/>
            <person name="Walter M.C."/>
            <person name="O'Connor E."/>
            <person name="Balint B."/>
            <person name="Krizsan K."/>
            <person name="Kiss B."/>
            <person name="Hess J."/>
            <person name="Varga T."/>
            <person name="Slot J."/>
            <person name="Riley R."/>
            <person name="Boka B."/>
            <person name="Rigling D."/>
            <person name="Barry K."/>
            <person name="Lee J."/>
            <person name="Mihaltcheva S."/>
            <person name="LaButti K."/>
            <person name="Lipzen A."/>
            <person name="Waldron R."/>
            <person name="Moloney N.M."/>
            <person name="Sperisen C."/>
            <person name="Kredics L."/>
            <person name="Vagvoelgyi C."/>
            <person name="Patrignani A."/>
            <person name="Fitzpatrick D."/>
            <person name="Nagy I."/>
            <person name="Doyle S."/>
            <person name="Anderson J.B."/>
            <person name="Grigoriev I.V."/>
            <person name="Gueldener U."/>
            <person name="Muensterkoetter M."/>
            <person name="Nagy L.G."/>
        </authorList>
    </citation>
    <scope>NUCLEOTIDE SEQUENCE [LARGE SCALE GENOMIC DNA]</scope>
    <source>
        <strain evidence="4">28-4</strain>
    </source>
</reference>
<dbReference type="Proteomes" id="UP000218334">
    <property type="component" value="Unassembled WGS sequence"/>
</dbReference>
<feature type="compositionally biased region" description="Polar residues" evidence="1">
    <location>
        <begin position="65"/>
        <end position="76"/>
    </location>
</feature>
<evidence type="ECO:0000313" key="4">
    <source>
        <dbReference type="Proteomes" id="UP000218334"/>
    </source>
</evidence>